<reference evidence="1" key="1">
    <citation type="journal article" date="2020" name="mSystems">
        <title>Genome- and Community-Level Interaction Insights into Carbon Utilization and Element Cycling Functions of Hydrothermarchaeota in Hydrothermal Sediment.</title>
        <authorList>
            <person name="Zhou Z."/>
            <person name="Liu Y."/>
            <person name="Xu W."/>
            <person name="Pan J."/>
            <person name="Luo Z.H."/>
            <person name="Li M."/>
        </authorList>
    </citation>
    <scope>NUCLEOTIDE SEQUENCE [LARGE SCALE GENOMIC DNA]</scope>
    <source>
        <strain evidence="1">SpSt-548</strain>
    </source>
</reference>
<dbReference type="InterPro" id="IPR036163">
    <property type="entry name" value="HMA_dom_sf"/>
</dbReference>
<dbReference type="GO" id="GO:0046872">
    <property type="term" value="F:metal ion binding"/>
    <property type="evidence" value="ECO:0007669"/>
    <property type="project" value="InterPro"/>
</dbReference>
<dbReference type="EMBL" id="DSXI01000049">
    <property type="protein sequence ID" value="HGS04284.1"/>
    <property type="molecule type" value="Genomic_DNA"/>
</dbReference>
<protein>
    <submittedName>
        <fullName evidence="1">Cation transporter</fullName>
    </submittedName>
</protein>
<comment type="caution">
    <text evidence="1">The sequence shown here is derived from an EMBL/GenBank/DDBJ whole genome shotgun (WGS) entry which is preliminary data.</text>
</comment>
<sequence>MNIISSYVHALDGRLRIKIPEVKNAPPKAREVEQHLKLSPGVDQVSANPVTGNVLILYNPRLIGQEEIILALKELGYLEEGRPQGPGAPGMTQDQGGFLTKVTTTVASTLMEVALSRLVAALI</sequence>
<dbReference type="Pfam" id="PF19991">
    <property type="entry name" value="HMA_2"/>
    <property type="match status" value="1"/>
</dbReference>
<evidence type="ECO:0000313" key="1">
    <source>
        <dbReference type="EMBL" id="HGS04284.1"/>
    </source>
</evidence>
<dbReference type="Gene3D" id="3.30.70.100">
    <property type="match status" value="1"/>
</dbReference>
<proteinExistence type="predicted"/>
<dbReference type="SUPFAM" id="SSF55008">
    <property type="entry name" value="HMA, heavy metal-associated domain"/>
    <property type="match status" value="1"/>
</dbReference>
<gene>
    <name evidence="1" type="ORF">ENT08_00835</name>
</gene>
<organism evidence="1">
    <name type="scientific">Desulfobacca acetoxidans</name>
    <dbReference type="NCBI Taxonomy" id="60893"/>
    <lineage>
        <taxon>Bacteria</taxon>
        <taxon>Pseudomonadati</taxon>
        <taxon>Thermodesulfobacteriota</taxon>
        <taxon>Desulfobaccia</taxon>
        <taxon>Desulfobaccales</taxon>
        <taxon>Desulfobaccaceae</taxon>
        <taxon>Desulfobacca</taxon>
    </lineage>
</organism>
<dbReference type="AlphaFoldDB" id="A0A7V4G6J1"/>
<name>A0A7V4G6J1_9BACT</name>
<accession>A0A7V4G6J1</accession>